<feature type="region of interest" description="Disordered" evidence="1">
    <location>
        <begin position="564"/>
        <end position="691"/>
    </location>
</feature>
<sequence>MSGRGSGRRGRAVKGGVKRGRDEYERRERVAEESEEPAAPLPGGFKSVKARWMSFYENDQKAHGDGRPPRPLSADDSDVHRSSAAEPLPPKLTASAPPSATEAWRKERRLSPAEAAGEQCRGAEYHCSSAQQHSRGLVPREGEKADSKHAPEAAGSAAEAGGTDTKRQKVAAPAAGVSGHLAAAQTMTAAVRDSSAQQESQPAAKASGASAQEAHLQSVSAAAQASDTGQLAGPGKQATQAHDLGDKGAGAAASKVKAGKAAAIHDAAASYAAASKAHSSMQEPLSPKTEPGAPRAVQEHASMKDKAEAVKAEAVMAVSAAAIAPVTVQQTHSAAARDRTIVQGNAEPASASRPVKVSSQQRSEPHRDAATGSAAPSAHAGQSQKALEASAQRKEGSQAKPKSKQAAEQPGSNAAERKQKAKAKDHSTDRSMPSKVPKSKPGQAQVKHQKAQQEPPESERRLPKELRATDGSMPGEGAKIKQQRQERQKAQQDNPESQKVSAKEAAARSTSLSKQPSGTQLLKLKAEQRAADAEDGRLDSGHQDIEAAHLDAASVFQIKKATAPALAAPDAERHVTMSGEERIRAWQTQQESAQRDAAAPAQPTEGHAGSSSAAAGASEASRQKGSDASSLERSPGMPLNEQQQQPRQSGNELAIAAAAEQHIKQEGHASADAVKAEAVRSSEPEVSRHPQLAPVEYLGDGSSFSQQLGSVDLSQYDSYRALWAGLRQDYGPALPEGPGLRLVYEDGDGDLVMLQPDEPWPDFLSAARRVFISCR</sequence>
<feature type="region of interest" description="Disordered" evidence="1">
    <location>
        <begin position="1"/>
        <end position="310"/>
    </location>
</feature>
<name>A0AAV1IAU4_9CHLO</name>
<feature type="compositionally biased region" description="Basic and acidic residues" evidence="1">
    <location>
        <begin position="19"/>
        <end position="32"/>
    </location>
</feature>
<protein>
    <recommendedName>
        <fullName evidence="4">PB1 domain-containing protein</fullName>
    </recommendedName>
</protein>
<feature type="compositionally biased region" description="Basic and acidic residues" evidence="1">
    <location>
        <begin position="138"/>
        <end position="151"/>
    </location>
</feature>
<feature type="compositionally biased region" description="Basic and acidic residues" evidence="1">
    <location>
        <begin position="524"/>
        <end position="545"/>
    </location>
</feature>
<reference evidence="2 3" key="1">
    <citation type="submission" date="2023-10" db="EMBL/GenBank/DDBJ databases">
        <authorList>
            <person name="Maclean D."/>
            <person name="Macfadyen A."/>
        </authorList>
    </citation>
    <scope>NUCLEOTIDE SEQUENCE [LARGE SCALE GENOMIC DNA]</scope>
</reference>
<feature type="compositionally biased region" description="Basic and acidic residues" evidence="1">
    <location>
        <begin position="58"/>
        <end position="68"/>
    </location>
</feature>
<comment type="caution">
    <text evidence="2">The sequence shown here is derived from an EMBL/GenBank/DDBJ whole genome shotgun (WGS) entry which is preliminary data.</text>
</comment>
<proteinExistence type="predicted"/>
<feature type="compositionally biased region" description="Polar residues" evidence="1">
    <location>
        <begin position="508"/>
        <end position="520"/>
    </location>
</feature>
<accession>A0AAV1IAU4</accession>
<feature type="compositionally biased region" description="Low complexity" evidence="1">
    <location>
        <begin position="200"/>
        <end position="214"/>
    </location>
</feature>
<feature type="region of interest" description="Disordered" evidence="1">
    <location>
        <begin position="328"/>
        <end position="545"/>
    </location>
</feature>
<evidence type="ECO:0000313" key="2">
    <source>
        <dbReference type="EMBL" id="CAK0783846.1"/>
    </source>
</evidence>
<dbReference type="AlphaFoldDB" id="A0AAV1IAU4"/>
<dbReference type="Gene3D" id="3.10.20.90">
    <property type="entry name" value="Phosphatidylinositol 3-kinase Catalytic Subunit, Chain A, domain 1"/>
    <property type="match status" value="1"/>
</dbReference>
<evidence type="ECO:0008006" key="4">
    <source>
        <dbReference type="Google" id="ProtNLM"/>
    </source>
</evidence>
<feature type="compositionally biased region" description="Basic and acidic residues" evidence="1">
    <location>
        <begin position="457"/>
        <end position="468"/>
    </location>
</feature>
<feature type="compositionally biased region" description="Polar residues" evidence="1">
    <location>
        <begin position="215"/>
        <end position="229"/>
    </location>
</feature>
<organism evidence="2 3">
    <name type="scientific">Coccomyxa viridis</name>
    <dbReference type="NCBI Taxonomy" id="1274662"/>
    <lineage>
        <taxon>Eukaryota</taxon>
        <taxon>Viridiplantae</taxon>
        <taxon>Chlorophyta</taxon>
        <taxon>core chlorophytes</taxon>
        <taxon>Trebouxiophyceae</taxon>
        <taxon>Trebouxiophyceae incertae sedis</taxon>
        <taxon>Coccomyxaceae</taxon>
        <taxon>Coccomyxa</taxon>
    </lineage>
</organism>
<feature type="compositionally biased region" description="Low complexity" evidence="1">
    <location>
        <begin position="608"/>
        <end position="620"/>
    </location>
</feature>
<feature type="compositionally biased region" description="Basic and acidic residues" evidence="1">
    <location>
        <begin position="297"/>
        <end position="310"/>
    </location>
</feature>
<evidence type="ECO:0000313" key="3">
    <source>
        <dbReference type="Proteomes" id="UP001314263"/>
    </source>
</evidence>
<feature type="compositionally biased region" description="Basic and acidic residues" evidence="1">
    <location>
        <begin position="661"/>
        <end position="688"/>
    </location>
</feature>
<feature type="compositionally biased region" description="Basic and acidic residues" evidence="1">
    <location>
        <begin position="570"/>
        <end position="584"/>
    </location>
</feature>
<dbReference type="SUPFAM" id="SSF54277">
    <property type="entry name" value="CAD &amp; PB1 domains"/>
    <property type="match status" value="1"/>
</dbReference>
<feature type="compositionally biased region" description="Low complexity" evidence="1">
    <location>
        <begin position="152"/>
        <end position="162"/>
    </location>
</feature>
<feature type="compositionally biased region" description="Polar residues" evidence="1">
    <location>
        <begin position="640"/>
        <end position="651"/>
    </location>
</feature>
<keyword evidence="3" id="KW-1185">Reference proteome</keyword>
<evidence type="ECO:0000256" key="1">
    <source>
        <dbReference type="SAM" id="MobiDB-lite"/>
    </source>
</evidence>
<feature type="compositionally biased region" description="Basic residues" evidence="1">
    <location>
        <begin position="1"/>
        <end position="18"/>
    </location>
</feature>
<dbReference type="EMBL" id="CAUYUE010000009">
    <property type="protein sequence ID" value="CAK0783846.1"/>
    <property type="molecule type" value="Genomic_DNA"/>
</dbReference>
<feature type="compositionally biased region" description="Low complexity" evidence="1">
    <location>
        <begin position="370"/>
        <end position="381"/>
    </location>
</feature>
<dbReference type="Proteomes" id="UP001314263">
    <property type="component" value="Unassembled WGS sequence"/>
</dbReference>
<feature type="compositionally biased region" description="Low complexity" evidence="1">
    <location>
        <begin position="249"/>
        <end position="280"/>
    </location>
</feature>
<feature type="compositionally biased region" description="Basic and acidic residues" evidence="1">
    <location>
        <begin position="415"/>
        <end position="429"/>
    </location>
</feature>
<gene>
    <name evidence="2" type="ORF">CVIRNUC_007046</name>
</gene>